<dbReference type="PANTHER" id="PTHR42961:SF2">
    <property type="entry name" value="IRON-SULFUR PROTEIN NUBPL"/>
    <property type="match status" value="1"/>
</dbReference>
<dbReference type="EMBL" id="FNVN01000001">
    <property type="protein sequence ID" value="SEF60887.1"/>
    <property type="molecule type" value="Genomic_DNA"/>
</dbReference>
<evidence type="ECO:0000256" key="3">
    <source>
        <dbReference type="ARBA" id="ARBA00022840"/>
    </source>
</evidence>
<evidence type="ECO:0000256" key="5">
    <source>
        <dbReference type="ARBA" id="ARBA00023014"/>
    </source>
</evidence>
<proteinExistence type="inferred from homology"/>
<accession>A0A1H5TFU9</accession>
<keyword evidence="5 6" id="KW-0411">Iron-sulfur</keyword>
<reference evidence="10 13" key="2">
    <citation type="journal article" date="2019" name="Nat. Commun.">
        <title>A new type of DNA phosphorothioation-based antiviral system in archaea.</title>
        <authorList>
            <person name="Xiong L."/>
            <person name="Liu S."/>
            <person name="Chen S."/>
            <person name="Xiao Y."/>
            <person name="Zhu B."/>
            <person name="Gao Y."/>
            <person name="Zhang Y."/>
            <person name="Chen B."/>
            <person name="Luo J."/>
            <person name="Deng Z."/>
            <person name="Chen X."/>
            <person name="Wang L."/>
            <person name="Chen S."/>
        </authorList>
    </citation>
    <scope>NUCLEOTIDE SEQUENCE [LARGE SCALE GENOMIC DNA]</scope>
    <source>
        <strain evidence="10 13">CGMCC 1.10331</strain>
    </source>
</reference>
<dbReference type="InterPro" id="IPR027417">
    <property type="entry name" value="P-loop_NTPase"/>
</dbReference>
<evidence type="ECO:0000313" key="13">
    <source>
        <dbReference type="Proteomes" id="UP000296733"/>
    </source>
</evidence>
<comment type="function">
    <text evidence="6">Binds and transfers iron-sulfur (Fe-S) clusters to target apoproteins. Can hydrolyze ATP.</text>
</comment>
<dbReference type="InterPro" id="IPR002744">
    <property type="entry name" value="MIP18-like"/>
</dbReference>
<feature type="binding site" evidence="6">
    <location>
        <begin position="173"/>
        <end position="180"/>
    </location>
    <ligand>
        <name>ATP</name>
        <dbReference type="ChEBI" id="CHEBI:30616"/>
    </ligand>
</feature>
<dbReference type="GO" id="GO:0016226">
    <property type="term" value="P:iron-sulfur cluster assembly"/>
    <property type="evidence" value="ECO:0007669"/>
    <property type="project" value="InterPro"/>
</dbReference>
<dbReference type="KEGG" id="hlm:DV707_06500"/>
<dbReference type="EMBL" id="CP031311">
    <property type="protein sequence ID" value="QCC47337.1"/>
    <property type="molecule type" value="Genomic_DNA"/>
</dbReference>
<dbReference type="GO" id="GO:0051539">
    <property type="term" value="F:4 iron, 4 sulfur cluster binding"/>
    <property type="evidence" value="ECO:0007669"/>
    <property type="project" value="TreeGrafter"/>
</dbReference>
<gene>
    <name evidence="10" type="ORF">DV707_06500</name>
    <name evidence="11" type="ORF">SAMN04488133_0248</name>
</gene>
<dbReference type="InterPro" id="IPR019591">
    <property type="entry name" value="Mrp/NBP35_ATP-bd"/>
</dbReference>
<evidence type="ECO:0000256" key="6">
    <source>
        <dbReference type="HAMAP-Rule" id="MF_02040"/>
    </source>
</evidence>
<feature type="compositionally biased region" description="Basic and acidic residues" evidence="7">
    <location>
        <begin position="17"/>
        <end position="30"/>
    </location>
</feature>
<feature type="domain" description="MIP18 family-like" evidence="8">
    <location>
        <begin position="75"/>
        <end position="145"/>
    </location>
</feature>
<evidence type="ECO:0000313" key="10">
    <source>
        <dbReference type="EMBL" id="QCC47337.1"/>
    </source>
</evidence>
<dbReference type="InterPro" id="IPR018720">
    <property type="entry name" value="DUF2249"/>
</dbReference>
<keyword evidence="2 6" id="KW-0547">Nucleotide-binding</keyword>
<keyword evidence="4 6" id="KW-0408">Iron</keyword>
<dbReference type="Pfam" id="PF10609">
    <property type="entry name" value="ParA"/>
    <property type="match status" value="1"/>
</dbReference>
<dbReference type="Gene3D" id="3.40.50.300">
    <property type="entry name" value="P-loop containing nucleotide triphosphate hydrolases"/>
    <property type="match status" value="1"/>
</dbReference>
<dbReference type="InterPro" id="IPR034904">
    <property type="entry name" value="FSCA_dom_sf"/>
</dbReference>
<dbReference type="Pfam" id="PF01883">
    <property type="entry name" value="FeS_assembly_P"/>
    <property type="match status" value="1"/>
</dbReference>
<dbReference type="InterPro" id="IPR044304">
    <property type="entry name" value="NUBPL-like"/>
</dbReference>
<evidence type="ECO:0000256" key="2">
    <source>
        <dbReference type="ARBA" id="ARBA00022741"/>
    </source>
</evidence>
<dbReference type="Proteomes" id="UP000236740">
    <property type="component" value="Unassembled WGS sequence"/>
</dbReference>
<dbReference type="CDD" id="cd02037">
    <property type="entry name" value="Mrp_NBP35"/>
    <property type="match status" value="1"/>
</dbReference>
<keyword evidence="6" id="KW-0378">Hydrolase</keyword>
<keyword evidence="1 6" id="KW-0479">Metal-binding</keyword>
<keyword evidence="3 6" id="KW-0067">ATP-binding</keyword>
<dbReference type="Proteomes" id="UP000296733">
    <property type="component" value="Chromosome"/>
</dbReference>
<evidence type="ECO:0000259" key="9">
    <source>
        <dbReference type="Pfam" id="PF10006"/>
    </source>
</evidence>
<dbReference type="Pfam" id="PF10006">
    <property type="entry name" value="DUF2249"/>
    <property type="match status" value="1"/>
</dbReference>
<dbReference type="HAMAP" id="MF_02040">
    <property type="entry name" value="Mrp_NBP35"/>
    <property type="match status" value="1"/>
</dbReference>
<evidence type="ECO:0000256" key="4">
    <source>
        <dbReference type="ARBA" id="ARBA00023004"/>
    </source>
</evidence>
<feature type="compositionally biased region" description="Basic and acidic residues" evidence="7">
    <location>
        <begin position="1"/>
        <end position="10"/>
    </location>
</feature>
<dbReference type="GO" id="GO:0016887">
    <property type="term" value="F:ATP hydrolysis activity"/>
    <property type="evidence" value="ECO:0007669"/>
    <property type="project" value="UniProtKB-UniRule"/>
</dbReference>
<protein>
    <recommendedName>
        <fullName evidence="6">Iron-sulfur cluster carrier protein</fullName>
    </recommendedName>
</protein>
<evidence type="ECO:0000259" key="8">
    <source>
        <dbReference type="Pfam" id="PF01883"/>
    </source>
</evidence>
<feature type="region of interest" description="Disordered" evidence="7">
    <location>
        <begin position="1"/>
        <end position="70"/>
    </location>
</feature>
<comment type="similarity">
    <text evidence="6">Belongs to the Mrp/NBP35 ATP-binding proteins family.</text>
</comment>
<evidence type="ECO:0000256" key="1">
    <source>
        <dbReference type="ARBA" id="ARBA00022723"/>
    </source>
</evidence>
<dbReference type="RefSeq" id="WP_103990062.1">
    <property type="nucleotide sequence ID" value="NZ_CP031311.1"/>
</dbReference>
<dbReference type="GO" id="GO:0140663">
    <property type="term" value="F:ATP-dependent FeS chaperone activity"/>
    <property type="evidence" value="ECO:0007669"/>
    <property type="project" value="InterPro"/>
</dbReference>
<name>A0A1H5TFU9_9EURY</name>
<dbReference type="InterPro" id="IPR033756">
    <property type="entry name" value="YlxH/NBP35"/>
</dbReference>
<organism evidence="11 12">
    <name type="scientific">Halobellus limi</name>
    <dbReference type="NCBI Taxonomy" id="699433"/>
    <lineage>
        <taxon>Archaea</taxon>
        <taxon>Methanobacteriati</taxon>
        <taxon>Methanobacteriota</taxon>
        <taxon>Stenosarchaea group</taxon>
        <taxon>Halobacteria</taxon>
        <taxon>Halobacteriales</taxon>
        <taxon>Haloferacaceae</taxon>
        <taxon>Halobellus</taxon>
    </lineage>
</organism>
<dbReference type="SUPFAM" id="SSF52540">
    <property type="entry name" value="P-loop containing nucleoside triphosphate hydrolases"/>
    <property type="match status" value="1"/>
</dbReference>
<dbReference type="Gene3D" id="3.30.300.130">
    <property type="entry name" value="Fe-S cluster assembly (FSCA)"/>
    <property type="match status" value="1"/>
</dbReference>
<evidence type="ECO:0000313" key="12">
    <source>
        <dbReference type="Proteomes" id="UP000236740"/>
    </source>
</evidence>
<dbReference type="AlphaFoldDB" id="A0A1H5TFU9"/>
<dbReference type="PANTHER" id="PTHR42961">
    <property type="entry name" value="IRON-SULFUR PROTEIN NUBPL"/>
    <property type="match status" value="1"/>
</dbReference>
<reference evidence="11 12" key="1">
    <citation type="submission" date="2016-10" db="EMBL/GenBank/DDBJ databases">
        <authorList>
            <person name="de Groot N.N."/>
        </authorList>
    </citation>
    <scope>NUCLEOTIDE SEQUENCE [LARGE SCALE GENOMIC DNA]</scope>
    <source>
        <strain evidence="11 12">CGMCC 1.10331</strain>
    </source>
</reference>
<feature type="domain" description="DUF2249" evidence="9">
    <location>
        <begin position="411"/>
        <end position="481"/>
    </location>
</feature>
<evidence type="ECO:0000313" key="11">
    <source>
        <dbReference type="EMBL" id="SEF60887.1"/>
    </source>
</evidence>
<comment type="subunit">
    <text evidence="6">Homodimer.</text>
</comment>
<dbReference type="GeneID" id="39857720"/>
<keyword evidence="12" id="KW-1185">Reference proteome</keyword>
<evidence type="ECO:0000256" key="7">
    <source>
        <dbReference type="SAM" id="MobiDB-lite"/>
    </source>
</evidence>
<dbReference type="GO" id="GO:0005524">
    <property type="term" value="F:ATP binding"/>
    <property type="evidence" value="ECO:0007669"/>
    <property type="project" value="UniProtKB-UniRule"/>
</dbReference>
<dbReference type="GO" id="GO:0046872">
    <property type="term" value="F:metal ion binding"/>
    <property type="evidence" value="ECO:0007669"/>
    <property type="project" value="UniProtKB-KW"/>
</dbReference>
<feature type="compositionally biased region" description="Acidic residues" evidence="7">
    <location>
        <begin position="31"/>
        <end position="62"/>
    </location>
</feature>
<sequence>MTGNDRRFDDSEGEQGGESRDRSVDGRDGDVVDEVDGDAVDVDTVPAEDVDSDAVPPDDVDTDSVGVDTDSVDADDVEAALRKVRDPEADVTVFEAGLVEDIRTREGHVTVEADLSEFPPSEAEAVTTTMMRAVSDVPGVERAHVEHVQSRPDVEGRNVGIGAAERVVAVASAKGGVGKSTVATSLACALAADGEDVGLFDADIHGPNVPELLSVSGPIHSDEEGNPIPVDAGGLEVMSVGLMSSSAPLAWRGAMAHDALTELFEETAWDDPDTVVLDLPPGTGDVALTTLQEAPVDGVVFVTTPFHAAVSDTHRSIQLFEENDVPVLGVVSNMGEFVCEECGHPHELFDGSDPLEALEIPVLAEIPFSSAMQETPRPTREGTTRHARELAAATRDRLEEIWEVDVPETAVDLRDVPPEERRERVAEAFRSLEPDERFHVVSDRDPTPLRGYLSELLDEGSGEGVDSFEVKRQNPETWLARATVR</sequence>
<dbReference type="OrthoDB" id="8297at2157"/>
<dbReference type="SUPFAM" id="SSF117916">
    <property type="entry name" value="Fe-S cluster assembly (FSCA) domain-like"/>
    <property type="match status" value="1"/>
</dbReference>